<keyword evidence="8" id="KW-1185">Reference proteome</keyword>
<evidence type="ECO:0000313" key="8">
    <source>
        <dbReference type="Proteomes" id="UP001285354"/>
    </source>
</evidence>
<keyword evidence="5" id="KW-0732">Signal</keyword>
<evidence type="ECO:0000256" key="2">
    <source>
        <dbReference type="ARBA" id="ARBA00022630"/>
    </source>
</evidence>
<gene>
    <name evidence="7" type="ORF">QTJ16_006301</name>
</gene>
<evidence type="ECO:0000256" key="3">
    <source>
        <dbReference type="ARBA" id="ARBA00022827"/>
    </source>
</evidence>
<evidence type="ECO:0000256" key="1">
    <source>
        <dbReference type="ARBA" id="ARBA00005466"/>
    </source>
</evidence>
<name>A0AAD9SV71_9HELO</name>
<keyword evidence="4" id="KW-0560">Oxidoreductase</keyword>
<dbReference type="Proteomes" id="UP001285354">
    <property type="component" value="Unassembled WGS sequence"/>
</dbReference>
<protein>
    <recommendedName>
        <fullName evidence="6">FAD-binding PCMH-type domain-containing protein</fullName>
    </recommendedName>
</protein>
<dbReference type="InterPro" id="IPR006094">
    <property type="entry name" value="Oxid_FAD_bind_N"/>
</dbReference>
<dbReference type="EMBL" id="JAUBYV010000010">
    <property type="protein sequence ID" value="KAK2624351.1"/>
    <property type="molecule type" value="Genomic_DNA"/>
</dbReference>
<dbReference type="Pfam" id="PF01565">
    <property type="entry name" value="FAD_binding_4"/>
    <property type="match status" value="1"/>
</dbReference>
<keyword evidence="2" id="KW-0285">Flavoprotein</keyword>
<sequence>MYLPTEIVLLSLFFSSFSLTASLPSPRAIQCCSKLASKTRINIQSWPGAQYDTQYAYAKSHYWSDANAEFTPACVVFPRCAEDVSGVIQILLKYPDVTFATKSGGHNANIGFASTDGVLISMAQLNSTTISADRTTAYLSPGATWMDAVGALEPYNKAVVGGRLGDVGVGGLLMGCGMSFLSAQHGLACDNIKSYEVVLSNGSIVNANKDSSPDLFWALRGGGNQFGIVTKFTVNTVPIGQVWGGVRIYSQAATAQLLTATQDFTENFHDPKAAVIVTFEKLVSGLEQFWAVFFFYDGPAPPAGVFDEFNGLATESDSVKTQSYSSLLTANAQFGSVFGLRYIFRGATIPNLAGQNGTDLVKANFDNFLSYTSNQGLVGLLQPGFVFTFIYQPKPVAISEASARVNPAGNLLGLSTENGDQQWMGVTIAWLTRLGDADAYRIATDLTDNIVAYTRATYPDVLGSNARAGRPEDGYKPAVFMNDAMADQKVFRGYGADTFARLKSIQTACDPIGFFPNRTGGFKLI</sequence>
<dbReference type="GO" id="GO:0071949">
    <property type="term" value="F:FAD binding"/>
    <property type="evidence" value="ECO:0007669"/>
    <property type="project" value="InterPro"/>
</dbReference>
<organism evidence="7 8">
    <name type="scientific">Diplocarpon rosae</name>
    <dbReference type="NCBI Taxonomy" id="946125"/>
    <lineage>
        <taxon>Eukaryota</taxon>
        <taxon>Fungi</taxon>
        <taxon>Dikarya</taxon>
        <taxon>Ascomycota</taxon>
        <taxon>Pezizomycotina</taxon>
        <taxon>Leotiomycetes</taxon>
        <taxon>Helotiales</taxon>
        <taxon>Drepanopezizaceae</taxon>
        <taxon>Diplocarpon</taxon>
    </lineage>
</organism>
<dbReference type="AlphaFoldDB" id="A0AAD9SV71"/>
<accession>A0AAD9SV71</accession>
<evidence type="ECO:0000259" key="6">
    <source>
        <dbReference type="PROSITE" id="PS51387"/>
    </source>
</evidence>
<evidence type="ECO:0000256" key="4">
    <source>
        <dbReference type="ARBA" id="ARBA00023002"/>
    </source>
</evidence>
<dbReference type="Gene3D" id="3.30.465.10">
    <property type="match status" value="1"/>
</dbReference>
<dbReference type="PANTHER" id="PTHR42973">
    <property type="entry name" value="BINDING OXIDOREDUCTASE, PUTATIVE (AFU_ORTHOLOGUE AFUA_1G17690)-RELATED"/>
    <property type="match status" value="1"/>
</dbReference>
<dbReference type="InterPro" id="IPR016166">
    <property type="entry name" value="FAD-bd_PCMH"/>
</dbReference>
<dbReference type="PROSITE" id="PS51387">
    <property type="entry name" value="FAD_PCMH"/>
    <property type="match status" value="1"/>
</dbReference>
<reference evidence="7" key="1">
    <citation type="submission" date="2023-06" db="EMBL/GenBank/DDBJ databases">
        <title>Draft genome of Marssonina rosae.</title>
        <authorList>
            <person name="Cheng Q."/>
        </authorList>
    </citation>
    <scope>NUCLEOTIDE SEQUENCE</scope>
    <source>
        <strain evidence="7">R4</strain>
    </source>
</reference>
<evidence type="ECO:0000256" key="5">
    <source>
        <dbReference type="SAM" id="SignalP"/>
    </source>
</evidence>
<feature type="signal peptide" evidence="5">
    <location>
        <begin position="1"/>
        <end position="22"/>
    </location>
</feature>
<keyword evidence="3" id="KW-0274">FAD</keyword>
<feature type="chain" id="PRO_5042165912" description="FAD-binding PCMH-type domain-containing protein" evidence="5">
    <location>
        <begin position="23"/>
        <end position="525"/>
    </location>
</feature>
<feature type="domain" description="FAD-binding PCMH-type" evidence="6">
    <location>
        <begin position="68"/>
        <end position="239"/>
    </location>
</feature>
<comment type="caution">
    <text evidence="7">The sequence shown here is derived from an EMBL/GenBank/DDBJ whole genome shotgun (WGS) entry which is preliminary data.</text>
</comment>
<proteinExistence type="inferred from homology"/>
<dbReference type="InterPro" id="IPR016169">
    <property type="entry name" value="FAD-bd_PCMH_sub2"/>
</dbReference>
<comment type="similarity">
    <text evidence="1">Belongs to the oxygen-dependent FAD-linked oxidoreductase family.</text>
</comment>
<evidence type="ECO:0000313" key="7">
    <source>
        <dbReference type="EMBL" id="KAK2624351.1"/>
    </source>
</evidence>
<dbReference type="InterPro" id="IPR050416">
    <property type="entry name" value="FAD-linked_Oxidoreductase"/>
</dbReference>
<dbReference type="GO" id="GO:0016491">
    <property type="term" value="F:oxidoreductase activity"/>
    <property type="evidence" value="ECO:0007669"/>
    <property type="project" value="UniProtKB-KW"/>
</dbReference>
<dbReference type="InterPro" id="IPR036318">
    <property type="entry name" value="FAD-bd_PCMH-like_sf"/>
</dbReference>
<dbReference type="SUPFAM" id="SSF56176">
    <property type="entry name" value="FAD-binding/transporter-associated domain-like"/>
    <property type="match status" value="1"/>
</dbReference>
<dbReference type="PANTHER" id="PTHR42973:SF13">
    <property type="entry name" value="FAD-BINDING PCMH-TYPE DOMAIN-CONTAINING PROTEIN"/>
    <property type="match status" value="1"/>
</dbReference>